<dbReference type="InterPro" id="IPR016181">
    <property type="entry name" value="Acyl_CoA_acyltransferase"/>
</dbReference>
<dbReference type="Proteomes" id="UP001058533">
    <property type="component" value="Chromosome"/>
</dbReference>
<sequence length="173" mass="18827">MSDPLAIRTATADDIPVLHALIERAYRGDSARGGWTHEADLLGGQRTDRAALADILADPDQLLLMRHDAAGCVSVTRREGGIGYLGLLTVRPDLQAAGIGRALLAAAERAAVAHFGTLVVEMTVIAQRPELIAWYERRGYARTGETRPFPLDDARFGLPRTRALAFVVLEKRM</sequence>
<dbReference type="InterPro" id="IPR000182">
    <property type="entry name" value="GNAT_dom"/>
</dbReference>
<dbReference type="PROSITE" id="PS51186">
    <property type="entry name" value="GNAT"/>
    <property type="match status" value="1"/>
</dbReference>
<dbReference type="EMBL" id="CP101740">
    <property type="protein sequence ID" value="UUL82327.1"/>
    <property type="molecule type" value="Genomic_DNA"/>
</dbReference>
<dbReference type="PANTHER" id="PTHR43877">
    <property type="entry name" value="AMINOALKYLPHOSPHONATE N-ACETYLTRANSFERASE-RELATED-RELATED"/>
    <property type="match status" value="1"/>
</dbReference>
<proteinExistence type="predicted"/>
<dbReference type="RefSeq" id="WP_256506139.1">
    <property type="nucleotide sequence ID" value="NZ_CP101740.1"/>
</dbReference>
<reference evidence="4" key="1">
    <citation type="submission" date="2022-07" db="EMBL/GenBank/DDBJ databases">
        <title>Sphingomonas sp. nov., a novel bacterium isolated from the north slope of the Mount Everest.</title>
        <authorList>
            <person name="Cui X."/>
            <person name="Liu Y."/>
        </authorList>
    </citation>
    <scope>NUCLEOTIDE SEQUENCE</scope>
    <source>
        <strain evidence="4">S5-59</strain>
    </source>
</reference>
<dbReference type="Gene3D" id="3.40.630.30">
    <property type="match status" value="1"/>
</dbReference>
<protein>
    <submittedName>
        <fullName evidence="4">GNAT family N-acetyltransferase</fullName>
        <ecNumber evidence="4">2.3.1.-</ecNumber>
    </submittedName>
</protein>
<organism evidence="4 5">
    <name type="scientific">Sphingomonas qomolangmaensis</name>
    <dbReference type="NCBI Taxonomy" id="2918765"/>
    <lineage>
        <taxon>Bacteria</taxon>
        <taxon>Pseudomonadati</taxon>
        <taxon>Pseudomonadota</taxon>
        <taxon>Alphaproteobacteria</taxon>
        <taxon>Sphingomonadales</taxon>
        <taxon>Sphingomonadaceae</taxon>
        <taxon>Sphingomonas</taxon>
    </lineage>
</organism>
<feature type="domain" description="N-acetyltransferase" evidence="3">
    <location>
        <begin position="5"/>
        <end position="161"/>
    </location>
</feature>
<evidence type="ECO:0000256" key="1">
    <source>
        <dbReference type="ARBA" id="ARBA00022679"/>
    </source>
</evidence>
<evidence type="ECO:0000313" key="5">
    <source>
        <dbReference type="Proteomes" id="UP001058533"/>
    </source>
</evidence>
<keyword evidence="5" id="KW-1185">Reference proteome</keyword>
<keyword evidence="2 4" id="KW-0012">Acyltransferase</keyword>
<dbReference type="SUPFAM" id="SSF55729">
    <property type="entry name" value="Acyl-CoA N-acyltransferases (Nat)"/>
    <property type="match status" value="1"/>
</dbReference>
<dbReference type="EC" id="2.3.1.-" evidence="4"/>
<dbReference type="GO" id="GO:0016746">
    <property type="term" value="F:acyltransferase activity"/>
    <property type="evidence" value="ECO:0007669"/>
    <property type="project" value="UniProtKB-KW"/>
</dbReference>
<gene>
    <name evidence="4" type="ORF">NMP03_14260</name>
</gene>
<accession>A0ABY5L7A5</accession>
<name>A0ABY5L7A5_9SPHN</name>
<dbReference type="InterPro" id="IPR050832">
    <property type="entry name" value="Bact_Acetyltransf"/>
</dbReference>
<evidence type="ECO:0000256" key="2">
    <source>
        <dbReference type="ARBA" id="ARBA00023315"/>
    </source>
</evidence>
<keyword evidence="1 4" id="KW-0808">Transferase</keyword>
<dbReference type="Pfam" id="PF13673">
    <property type="entry name" value="Acetyltransf_10"/>
    <property type="match status" value="1"/>
</dbReference>
<evidence type="ECO:0000313" key="4">
    <source>
        <dbReference type="EMBL" id="UUL82327.1"/>
    </source>
</evidence>
<evidence type="ECO:0000259" key="3">
    <source>
        <dbReference type="PROSITE" id="PS51186"/>
    </source>
</evidence>